<dbReference type="EMBL" id="JAAAIM010000039">
    <property type="protein sequence ID" value="KAG0297156.1"/>
    <property type="molecule type" value="Genomic_DNA"/>
</dbReference>
<reference evidence="1 2" key="1">
    <citation type="journal article" date="2020" name="Fungal Divers.">
        <title>Resolving the Mortierellaceae phylogeny through synthesis of multi-gene phylogenetics and phylogenomics.</title>
        <authorList>
            <person name="Vandepol N."/>
            <person name="Liber J."/>
            <person name="Desiro A."/>
            <person name="Na H."/>
            <person name="Kennedy M."/>
            <person name="Barry K."/>
            <person name="Grigoriev I.V."/>
            <person name="Miller A.N."/>
            <person name="O'Donnell K."/>
            <person name="Stajich J.E."/>
            <person name="Bonito G."/>
        </authorList>
    </citation>
    <scope>NUCLEOTIDE SEQUENCE [LARGE SCALE GENOMIC DNA]</scope>
    <source>
        <strain evidence="1 2">AD045</strain>
    </source>
</reference>
<name>A0ABQ7KG30_9FUNG</name>
<organism evidence="1 2">
    <name type="scientific">Linnemannia gamsii</name>
    <dbReference type="NCBI Taxonomy" id="64522"/>
    <lineage>
        <taxon>Eukaryota</taxon>
        <taxon>Fungi</taxon>
        <taxon>Fungi incertae sedis</taxon>
        <taxon>Mucoromycota</taxon>
        <taxon>Mortierellomycotina</taxon>
        <taxon>Mortierellomycetes</taxon>
        <taxon>Mortierellales</taxon>
        <taxon>Mortierellaceae</taxon>
        <taxon>Linnemannia</taxon>
    </lineage>
</organism>
<comment type="caution">
    <text evidence="1">The sequence shown here is derived from an EMBL/GenBank/DDBJ whole genome shotgun (WGS) entry which is preliminary data.</text>
</comment>
<keyword evidence="2" id="KW-1185">Reference proteome</keyword>
<protein>
    <submittedName>
        <fullName evidence="1">Uncharacterized protein</fullName>
    </submittedName>
</protein>
<evidence type="ECO:0000313" key="1">
    <source>
        <dbReference type="EMBL" id="KAG0297156.1"/>
    </source>
</evidence>
<sequence length="81" mass="9179">MAAVINIRSRFDLRLSQQIILWNDIIKVFKGAEYVQLAGTFVPYLVNDDFEDMIPLRIAAHPGVVLEVVITSAPRLPFSHQ</sequence>
<evidence type="ECO:0000313" key="2">
    <source>
        <dbReference type="Proteomes" id="UP001194696"/>
    </source>
</evidence>
<gene>
    <name evidence="1" type="ORF">BGZ96_007517</name>
</gene>
<accession>A0ABQ7KG30</accession>
<dbReference type="Proteomes" id="UP001194696">
    <property type="component" value="Unassembled WGS sequence"/>
</dbReference>
<proteinExistence type="predicted"/>